<dbReference type="OrthoDB" id="7363114at2"/>
<dbReference type="EMBL" id="SMKA01000130">
    <property type="protein sequence ID" value="TDC24993.1"/>
    <property type="molecule type" value="Genomic_DNA"/>
</dbReference>
<dbReference type="GO" id="GO:0045892">
    <property type="term" value="P:negative regulation of DNA-templated transcription"/>
    <property type="evidence" value="ECO:0007669"/>
    <property type="project" value="TreeGrafter"/>
</dbReference>
<keyword evidence="2" id="KW-0238">DNA-binding</keyword>
<dbReference type="InterPro" id="IPR028978">
    <property type="entry name" value="Chorismate_lyase_/UTRA_dom_sf"/>
</dbReference>
<reference evidence="5 6" key="1">
    <citation type="submission" date="2019-03" db="EMBL/GenBank/DDBJ databases">
        <title>Draft genome sequences of novel Actinobacteria.</title>
        <authorList>
            <person name="Sahin N."/>
            <person name="Ay H."/>
            <person name="Saygin H."/>
        </authorList>
    </citation>
    <scope>NUCLEOTIDE SEQUENCE [LARGE SCALE GENOMIC DNA]</scope>
    <source>
        <strain evidence="5 6">JCM 30547</strain>
    </source>
</reference>
<dbReference type="Pfam" id="PF00392">
    <property type="entry name" value="GntR"/>
    <property type="match status" value="1"/>
</dbReference>
<comment type="caution">
    <text evidence="5">The sequence shown here is derived from an EMBL/GenBank/DDBJ whole genome shotgun (WGS) entry which is preliminary data.</text>
</comment>
<dbReference type="Gene3D" id="1.10.10.10">
    <property type="entry name" value="Winged helix-like DNA-binding domain superfamily/Winged helix DNA-binding domain"/>
    <property type="match status" value="1"/>
</dbReference>
<accession>A0A4R4PS66</accession>
<dbReference type="InterPro" id="IPR036388">
    <property type="entry name" value="WH-like_DNA-bd_sf"/>
</dbReference>
<dbReference type="SMART" id="SM00866">
    <property type="entry name" value="UTRA"/>
    <property type="match status" value="1"/>
</dbReference>
<proteinExistence type="predicted"/>
<dbReference type="SUPFAM" id="SSF64288">
    <property type="entry name" value="Chorismate lyase-like"/>
    <property type="match status" value="1"/>
</dbReference>
<organism evidence="5 6">
    <name type="scientific">Kribbella albertanoniae</name>
    <dbReference type="NCBI Taxonomy" id="1266829"/>
    <lineage>
        <taxon>Bacteria</taxon>
        <taxon>Bacillati</taxon>
        <taxon>Actinomycetota</taxon>
        <taxon>Actinomycetes</taxon>
        <taxon>Propionibacteriales</taxon>
        <taxon>Kribbellaceae</taxon>
        <taxon>Kribbella</taxon>
    </lineage>
</organism>
<keyword evidence="3" id="KW-0804">Transcription</keyword>
<feature type="domain" description="HTH gntR-type" evidence="4">
    <location>
        <begin position="3"/>
        <end position="70"/>
    </location>
</feature>
<evidence type="ECO:0000256" key="1">
    <source>
        <dbReference type="ARBA" id="ARBA00023015"/>
    </source>
</evidence>
<evidence type="ECO:0000313" key="6">
    <source>
        <dbReference type="Proteomes" id="UP000295075"/>
    </source>
</evidence>
<sequence>MQSHVDARFLRDIVELWALEEGAAARLPGEETLMQLFGTNRSTVREALALLAQSGRVDRRRGVGTAWAPTAPVVDIGLDASTSAVGLVSEVLKWFVLDGPPPLTTILPVDEGEACLIVEVRNWSHGTVAAVGTFYVRSPEHEHLSRDTFTNDLPATLRAAGVVLSTARTTLRAVLADDADRVLLQVPAGTPLLRSDSLVSDATGRPVFFAQARSADAYRYQTP</sequence>
<dbReference type="InterPro" id="IPR036390">
    <property type="entry name" value="WH_DNA-bd_sf"/>
</dbReference>
<dbReference type="PANTHER" id="PTHR44846:SF1">
    <property type="entry name" value="MANNOSYL-D-GLYCERATE TRANSPORT_METABOLISM SYSTEM REPRESSOR MNGR-RELATED"/>
    <property type="match status" value="1"/>
</dbReference>
<gene>
    <name evidence="5" type="ORF">E1261_25025</name>
</gene>
<evidence type="ECO:0000259" key="4">
    <source>
        <dbReference type="PROSITE" id="PS50949"/>
    </source>
</evidence>
<dbReference type="Proteomes" id="UP000295075">
    <property type="component" value="Unassembled WGS sequence"/>
</dbReference>
<evidence type="ECO:0000256" key="2">
    <source>
        <dbReference type="ARBA" id="ARBA00023125"/>
    </source>
</evidence>
<dbReference type="InterPro" id="IPR011663">
    <property type="entry name" value="UTRA"/>
</dbReference>
<dbReference type="GO" id="GO:0003677">
    <property type="term" value="F:DNA binding"/>
    <property type="evidence" value="ECO:0007669"/>
    <property type="project" value="UniProtKB-KW"/>
</dbReference>
<dbReference type="PROSITE" id="PS50949">
    <property type="entry name" value="HTH_GNTR"/>
    <property type="match status" value="1"/>
</dbReference>
<name>A0A4R4PS66_9ACTN</name>
<dbReference type="AlphaFoldDB" id="A0A4R4PS66"/>
<dbReference type="InterPro" id="IPR050679">
    <property type="entry name" value="Bact_HTH_transcr_reg"/>
</dbReference>
<dbReference type="Gene3D" id="3.40.1410.10">
    <property type="entry name" value="Chorismate lyase-like"/>
    <property type="match status" value="1"/>
</dbReference>
<protein>
    <submittedName>
        <fullName evidence="5">GntR family transcriptional regulator</fullName>
    </submittedName>
</protein>
<evidence type="ECO:0000313" key="5">
    <source>
        <dbReference type="EMBL" id="TDC24993.1"/>
    </source>
</evidence>
<dbReference type="SUPFAM" id="SSF46785">
    <property type="entry name" value="Winged helix' DNA-binding domain"/>
    <property type="match status" value="1"/>
</dbReference>
<keyword evidence="6" id="KW-1185">Reference proteome</keyword>
<dbReference type="InterPro" id="IPR000524">
    <property type="entry name" value="Tscrpt_reg_HTH_GntR"/>
</dbReference>
<dbReference type="PANTHER" id="PTHR44846">
    <property type="entry name" value="MANNOSYL-D-GLYCERATE TRANSPORT/METABOLISM SYSTEM REPRESSOR MNGR-RELATED"/>
    <property type="match status" value="1"/>
</dbReference>
<dbReference type="Pfam" id="PF07702">
    <property type="entry name" value="UTRA"/>
    <property type="match status" value="1"/>
</dbReference>
<dbReference type="PRINTS" id="PR00035">
    <property type="entry name" value="HTHGNTR"/>
</dbReference>
<dbReference type="GO" id="GO:0003700">
    <property type="term" value="F:DNA-binding transcription factor activity"/>
    <property type="evidence" value="ECO:0007669"/>
    <property type="project" value="InterPro"/>
</dbReference>
<keyword evidence="1" id="KW-0805">Transcription regulation</keyword>
<evidence type="ECO:0000256" key="3">
    <source>
        <dbReference type="ARBA" id="ARBA00023163"/>
    </source>
</evidence>
<dbReference type="RefSeq" id="WP_132410513.1">
    <property type="nucleotide sequence ID" value="NZ_SMKA01000130.1"/>
</dbReference>